<evidence type="ECO:0000256" key="1">
    <source>
        <dbReference type="SAM" id="Phobius"/>
    </source>
</evidence>
<sequence>MNEQLQRLGRDLHTTVEWRLRRQMLPHYLTATVLAAGLTVANLPPHVSAAGTALVIACLTAATAGVAMWRMRRSRWRPWIPRVAIAAAVAGGWLTAAALTGLGWVLVAVLVAAEIMLAAR</sequence>
<organism evidence="2 3">
    <name type="scientific">Actinomadura rubrisoli</name>
    <dbReference type="NCBI Taxonomy" id="2530368"/>
    <lineage>
        <taxon>Bacteria</taxon>
        <taxon>Bacillati</taxon>
        <taxon>Actinomycetota</taxon>
        <taxon>Actinomycetes</taxon>
        <taxon>Streptosporangiales</taxon>
        <taxon>Thermomonosporaceae</taxon>
        <taxon>Actinomadura</taxon>
    </lineage>
</organism>
<protein>
    <submittedName>
        <fullName evidence="2">Uncharacterized protein</fullName>
    </submittedName>
</protein>
<feature type="non-terminal residue" evidence="2">
    <location>
        <position position="120"/>
    </location>
</feature>
<proteinExistence type="predicted"/>
<reference evidence="2 3" key="1">
    <citation type="submission" date="2019-03" db="EMBL/GenBank/DDBJ databases">
        <title>Draft genome sequences of novel Actinobacteria.</title>
        <authorList>
            <person name="Sahin N."/>
            <person name="Ay H."/>
            <person name="Saygin H."/>
        </authorList>
    </citation>
    <scope>NUCLEOTIDE SEQUENCE [LARGE SCALE GENOMIC DNA]</scope>
    <source>
        <strain evidence="2 3">H3C3</strain>
    </source>
</reference>
<accession>A0A4V2YPE5</accession>
<evidence type="ECO:0000313" key="2">
    <source>
        <dbReference type="EMBL" id="TDD57737.1"/>
    </source>
</evidence>
<gene>
    <name evidence="2" type="ORF">E1298_47470</name>
</gene>
<dbReference type="Proteomes" id="UP000294513">
    <property type="component" value="Unassembled WGS sequence"/>
</dbReference>
<dbReference type="AlphaFoldDB" id="A0A4V2YPE5"/>
<keyword evidence="1" id="KW-0812">Transmembrane</keyword>
<dbReference type="EMBL" id="SMKU01000782">
    <property type="protein sequence ID" value="TDD57737.1"/>
    <property type="molecule type" value="Genomic_DNA"/>
</dbReference>
<comment type="caution">
    <text evidence="2">The sequence shown here is derived from an EMBL/GenBank/DDBJ whole genome shotgun (WGS) entry which is preliminary data.</text>
</comment>
<feature type="transmembrane region" description="Helical" evidence="1">
    <location>
        <begin position="49"/>
        <end position="67"/>
    </location>
</feature>
<dbReference type="RefSeq" id="WP_207945305.1">
    <property type="nucleotide sequence ID" value="NZ_SMKU01000782.1"/>
</dbReference>
<name>A0A4V2YPE5_9ACTN</name>
<feature type="transmembrane region" description="Helical" evidence="1">
    <location>
        <begin position="25"/>
        <end position="43"/>
    </location>
</feature>
<keyword evidence="1" id="KW-0472">Membrane</keyword>
<keyword evidence="3" id="KW-1185">Reference proteome</keyword>
<keyword evidence="1" id="KW-1133">Transmembrane helix</keyword>
<evidence type="ECO:0000313" key="3">
    <source>
        <dbReference type="Proteomes" id="UP000294513"/>
    </source>
</evidence>